<feature type="compositionally biased region" description="Polar residues" evidence="4">
    <location>
        <begin position="926"/>
        <end position="949"/>
    </location>
</feature>
<dbReference type="HOGENOM" id="CLU_003633_0_0_1"/>
<dbReference type="GO" id="GO:0061484">
    <property type="term" value="P:hematopoietic stem cell homeostasis"/>
    <property type="evidence" value="ECO:0007669"/>
    <property type="project" value="Ensembl"/>
</dbReference>
<dbReference type="SMART" id="SM00325">
    <property type="entry name" value="RhoGEF"/>
    <property type="match status" value="1"/>
</dbReference>
<feature type="domain" description="DH" evidence="7">
    <location>
        <begin position="1205"/>
        <end position="1389"/>
    </location>
</feature>
<dbReference type="GO" id="GO:0005085">
    <property type="term" value="F:guanyl-nucleotide exchange factor activity"/>
    <property type="evidence" value="ECO:0007669"/>
    <property type="project" value="UniProtKB-KW"/>
</dbReference>
<dbReference type="CDD" id="cd01221">
    <property type="entry name" value="PH_ephexin"/>
    <property type="match status" value="1"/>
</dbReference>
<dbReference type="SUPFAM" id="SSF50044">
    <property type="entry name" value="SH3-domain"/>
    <property type="match status" value="1"/>
</dbReference>
<evidence type="ECO:0000256" key="2">
    <source>
        <dbReference type="ARBA" id="ARBA00022658"/>
    </source>
</evidence>
<dbReference type="GeneTree" id="ENSGT01030000234571"/>
<dbReference type="FunFam" id="1.20.900.10:FF:000007">
    <property type="entry name" value="rho guanine nucleotide exchange factor 19"/>
    <property type="match status" value="1"/>
</dbReference>
<dbReference type="PANTHER" id="PTHR12845:SF2">
    <property type="entry name" value="DH DOMAIN-CONTAINING PROTEIN-RELATED"/>
    <property type="match status" value="1"/>
</dbReference>
<dbReference type="SMART" id="SM00326">
    <property type="entry name" value="SH3"/>
    <property type="match status" value="1"/>
</dbReference>
<dbReference type="Gene3D" id="1.20.900.10">
    <property type="entry name" value="Dbl homology (DH) domain"/>
    <property type="match status" value="1"/>
</dbReference>
<accession>A0A096MVW8</accession>
<dbReference type="PROSITE" id="PS50003">
    <property type="entry name" value="PH_DOMAIN"/>
    <property type="match status" value="1"/>
</dbReference>
<dbReference type="Pfam" id="PF00621">
    <property type="entry name" value="RhoGEF"/>
    <property type="match status" value="1"/>
</dbReference>
<dbReference type="CDD" id="cd00160">
    <property type="entry name" value="RhoGEF"/>
    <property type="match status" value="1"/>
</dbReference>
<dbReference type="InterPro" id="IPR001849">
    <property type="entry name" value="PH_domain"/>
</dbReference>
<dbReference type="Pfam" id="PF00169">
    <property type="entry name" value="PH"/>
    <property type="match status" value="1"/>
</dbReference>
<dbReference type="GO" id="GO:0005829">
    <property type="term" value="C:cytosol"/>
    <property type="evidence" value="ECO:0007669"/>
    <property type="project" value="Ensembl"/>
</dbReference>
<feature type="compositionally biased region" description="Basic and acidic residues" evidence="4">
    <location>
        <begin position="395"/>
        <end position="405"/>
    </location>
</feature>
<feature type="compositionally biased region" description="Basic and acidic residues" evidence="4">
    <location>
        <begin position="730"/>
        <end position="746"/>
    </location>
</feature>
<feature type="compositionally biased region" description="Low complexity" evidence="4">
    <location>
        <begin position="904"/>
        <end position="920"/>
    </location>
</feature>
<dbReference type="SMART" id="SM00233">
    <property type="entry name" value="PH"/>
    <property type="match status" value="1"/>
</dbReference>
<proteinExistence type="predicted"/>
<dbReference type="FunFam" id="2.30.29.30:FF:000205">
    <property type="entry name" value="Rho guanine nucleotide exchange factor (GEF) 19"/>
    <property type="match status" value="1"/>
</dbReference>
<dbReference type="Proteomes" id="UP000028761">
    <property type="component" value="Chromosome 4"/>
</dbReference>
<evidence type="ECO:0000259" key="5">
    <source>
        <dbReference type="PROSITE" id="PS50002"/>
    </source>
</evidence>
<dbReference type="Gene3D" id="2.30.29.30">
    <property type="entry name" value="Pleckstrin-homology domain (PH domain)/Phosphotyrosine-binding domain (PTB)"/>
    <property type="match status" value="1"/>
</dbReference>
<organism evidence="8 9">
    <name type="scientific">Papio anubis</name>
    <name type="common">Olive baboon</name>
    <dbReference type="NCBI Taxonomy" id="9555"/>
    <lineage>
        <taxon>Eukaryota</taxon>
        <taxon>Metazoa</taxon>
        <taxon>Chordata</taxon>
        <taxon>Craniata</taxon>
        <taxon>Vertebrata</taxon>
        <taxon>Euteleostomi</taxon>
        <taxon>Mammalia</taxon>
        <taxon>Eutheria</taxon>
        <taxon>Euarchontoglires</taxon>
        <taxon>Primates</taxon>
        <taxon>Haplorrhini</taxon>
        <taxon>Catarrhini</taxon>
        <taxon>Cercopithecidae</taxon>
        <taxon>Cercopithecinae</taxon>
        <taxon>Papio</taxon>
    </lineage>
</organism>
<evidence type="ECO:0000256" key="1">
    <source>
        <dbReference type="ARBA" id="ARBA00022443"/>
    </source>
</evidence>
<evidence type="ECO:0000259" key="7">
    <source>
        <dbReference type="PROSITE" id="PS50010"/>
    </source>
</evidence>
<dbReference type="Pfam" id="PF15441">
    <property type="entry name" value="ARHGEF5_35"/>
    <property type="match status" value="1"/>
</dbReference>
<dbReference type="InterPro" id="IPR011993">
    <property type="entry name" value="PH-like_dom_sf"/>
</dbReference>
<dbReference type="GO" id="GO:0071803">
    <property type="term" value="P:positive regulation of podosome assembly"/>
    <property type="evidence" value="ECO:0007669"/>
    <property type="project" value="Ensembl"/>
</dbReference>
<dbReference type="InterPro" id="IPR047271">
    <property type="entry name" value="Ephexin-like"/>
</dbReference>
<dbReference type="PROSITE" id="PS50010">
    <property type="entry name" value="DH_2"/>
    <property type="match status" value="1"/>
</dbReference>
<dbReference type="InterPro" id="IPR001331">
    <property type="entry name" value="GDS_CDC24_CS"/>
</dbReference>
<evidence type="ECO:0000313" key="9">
    <source>
        <dbReference type="Proteomes" id="UP000028761"/>
    </source>
</evidence>
<feature type="compositionally biased region" description="Polar residues" evidence="4">
    <location>
        <begin position="971"/>
        <end position="989"/>
    </location>
</feature>
<reference evidence="8 9" key="1">
    <citation type="submission" date="2012-03" db="EMBL/GenBank/DDBJ databases">
        <title>Whole Genome Assembly of Papio anubis.</title>
        <authorList>
            <person name="Liu Y.L."/>
            <person name="Abraham K.A."/>
            <person name="Akbar H.A."/>
            <person name="Ali S.A."/>
            <person name="Anosike U.A."/>
            <person name="Aqrawi P.A."/>
            <person name="Arias F.A."/>
            <person name="Attaway T.A."/>
            <person name="Awwad R.A."/>
            <person name="Babu C.B."/>
            <person name="Bandaranaike D.B."/>
            <person name="Battles P.B."/>
            <person name="Bell A.B."/>
            <person name="Beltran B.B."/>
            <person name="Berhane-Mersha D.B."/>
            <person name="Bess C.B."/>
            <person name="Bickham C.B."/>
            <person name="Bolden T.B."/>
            <person name="Carter K.C."/>
            <person name="Chau D.C."/>
            <person name="Chavez A.C."/>
            <person name="Clerc-Blankenburg K.C."/>
            <person name="Coyle M.C."/>
            <person name="Dao M.D."/>
            <person name="Davila M.L.D."/>
            <person name="Davy-Carroll L.D."/>
            <person name="Denson S.D."/>
            <person name="Dinh H.D."/>
            <person name="Fernandez S.F."/>
            <person name="Fernando P.F."/>
            <person name="Forbes L.F."/>
            <person name="Francis C.F."/>
            <person name="Francisco L.F."/>
            <person name="Fu Q.F."/>
            <person name="Garcia-Iii R.G."/>
            <person name="Garrett T.G."/>
            <person name="Gross S.G."/>
            <person name="Gubbala S.G."/>
            <person name="Hirani K.H."/>
            <person name="Hogues M.H."/>
            <person name="Hollins B.H."/>
            <person name="Jackson L.J."/>
            <person name="Javaid M.J."/>
            <person name="Jhangiani S.J."/>
            <person name="Johnson A.J."/>
            <person name="Johnson B.J."/>
            <person name="Jones J.J."/>
            <person name="Joshi V.J."/>
            <person name="Kalu J.K."/>
            <person name="Khan N.K."/>
            <person name="Korchina V.K."/>
            <person name="Kovar C.K."/>
            <person name="Lago L.L."/>
            <person name="Lara F.L."/>
            <person name="Le T.-K.L."/>
            <person name="Lee S.L."/>
            <person name="Legall-Iii F.L."/>
            <person name="Lemon S.L."/>
            <person name="Liu J.L."/>
            <person name="Liu Y.-S.L."/>
            <person name="Liyanage D.L."/>
            <person name="Lopez J.L."/>
            <person name="Lorensuhewa L.L."/>
            <person name="Mata R.M."/>
            <person name="Mathew T.M."/>
            <person name="Mercado C.M."/>
            <person name="Mercado I.M."/>
            <person name="Morales K.M."/>
            <person name="Morgan M.M."/>
            <person name="Munidasa M.M."/>
            <person name="Ngo D.N."/>
            <person name="Nguyen L.N."/>
            <person name="Nguyen T.N."/>
            <person name="Nguyen N.N."/>
            <person name="Obregon M.O."/>
            <person name="Okwuonu G.O."/>
            <person name="Ongeri F.O."/>
            <person name="Onwere C.O."/>
            <person name="Osifeso I.O."/>
            <person name="Parra A.P."/>
            <person name="Patil S.P."/>
            <person name="Perez A.P."/>
            <person name="Perez Y.P."/>
            <person name="Pham C.P."/>
            <person name="Pu L.-L.P."/>
            <person name="Puazo M.P."/>
            <person name="Quiroz J.Q."/>
            <person name="Rouhana J.R."/>
            <person name="Ruiz M.R."/>
            <person name="Ruiz S.-J.R."/>
            <person name="Saada N.S."/>
            <person name="Santibanez J.S."/>
            <person name="Scheel M.S."/>
            <person name="Schneider B.S."/>
            <person name="Simmons D.S."/>
            <person name="Sisson I.S."/>
            <person name="Tang L.-Y.T."/>
            <person name="Thornton R.T."/>
            <person name="Tisius J.T."/>
            <person name="Toledanes G.T."/>
            <person name="Trejos Z.T."/>
            <person name="Usmani K.U."/>
            <person name="Varghese R.V."/>
            <person name="Vattathil S.V."/>
            <person name="Vee V.V."/>
            <person name="Walker D.W."/>
            <person name="Weissenberger G.W."/>
            <person name="White C.W."/>
            <person name="Williams A.W."/>
            <person name="Woodworth J.W."/>
            <person name="Wright R.W."/>
            <person name="Zhu Y.Z."/>
            <person name="Han Y.H."/>
            <person name="Newsham I.N."/>
            <person name="Nazareth L.N."/>
            <person name="Worley K.W."/>
            <person name="Muzny D.M."/>
            <person name="Rogers J.R."/>
            <person name="Gibbs R.G."/>
        </authorList>
    </citation>
    <scope>NUCLEOTIDE SEQUENCE [LARGE SCALE GENOMIC DNA]</scope>
</reference>
<evidence type="ECO:0000256" key="3">
    <source>
        <dbReference type="PROSITE-ProRule" id="PRU00192"/>
    </source>
</evidence>
<dbReference type="InterPro" id="IPR035899">
    <property type="entry name" value="DBL_dom_sf"/>
</dbReference>
<dbReference type="GO" id="GO:0005654">
    <property type="term" value="C:nucleoplasm"/>
    <property type="evidence" value="ECO:0007669"/>
    <property type="project" value="Ensembl"/>
</dbReference>
<dbReference type="Pfam" id="PF00018">
    <property type="entry name" value="SH3_1"/>
    <property type="match status" value="1"/>
</dbReference>
<gene>
    <name evidence="8" type="primary">ARHGEF5</name>
</gene>
<dbReference type="InterPro" id="IPR000219">
    <property type="entry name" value="DH_dom"/>
</dbReference>
<feature type="compositionally biased region" description="Pro residues" evidence="4">
    <location>
        <begin position="838"/>
        <end position="856"/>
    </location>
</feature>
<dbReference type="CDD" id="cd11940">
    <property type="entry name" value="SH3_ARHGEF5_19"/>
    <property type="match status" value="1"/>
</dbReference>
<feature type="compositionally biased region" description="Basic and acidic residues" evidence="4">
    <location>
        <begin position="324"/>
        <end position="381"/>
    </location>
</feature>
<dbReference type="GO" id="GO:0030036">
    <property type="term" value="P:actin cytoskeleton organization"/>
    <property type="evidence" value="ECO:0007669"/>
    <property type="project" value="Ensembl"/>
</dbReference>
<feature type="compositionally biased region" description="Polar residues" evidence="4">
    <location>
        <begin position="654"/>
        <end position="683"/>
    </location>
</feature>
<evidence type="ECO:0000313" key="8">
    <source>
        <dbReference type="Ensembl" id="ENSPANP00000004009.2"/>
    </source>
</evidence>
<feature type="compositionally biased region" description="Basic and acidic residues" evidence="4">
    <location>
        <begin position="1057"/>
        <end position="1071"/>
    </location>
</feature>
<dbReference type="SUPFAM" id="SSF50729">
    <property type="entry name" value="PH domain-like"/>
    <property type="match status" value="1"/>
</dbReference>
<feature type="compositionally biased region" description="Gly residues" evidence="4">
    <location>
        <begin position="383"/>
        <end position="392"/>
    </location>
</feature>
<feature type="compositionally biased region" description="Basic and acidic residues" evidence="4">
    <location>
        <begin position="266"/>
        <end position="278"/>
    </location>
</feature>
<dbReference type="PANTHER" id="PTHR12845">
    <property type="entry name" value="GUANINE NUCLEOTIDE EXCHANGE FACTOR"/>
    <property type="match status" value="1"/>
</dbReference>
<feature type="compositionally biased region" description="Pro residues" evidence="4">
    <location>
        <begin position="513"/>
        <end position="523"/>
    </location>
</feature>
<keyword evidence="9" id="KW-1185">Reference proteome</keyword>
<feature type="compositionally biased region" description="Low complexity" evidence="4">
    <location>
        <begin position="225"/>
        <end position="240"/>
    </location>
</feature>
<dbReference type="STRING" id="9555.ENSPANP00000004009"/>
<reference evidence="8" key="2">
    <citation type="submission" date="2025-08" db="UniProtKB">
        <authorList>
            <consortium name="Ensembl"/>
        </authorList>
    </citation>
    <scope>IDENTIFICATION</scope>
</reference>
<dbReference type="GO" id="GO:0051496">
    <property type="term" value="P:positive regulation of stress fiber assembly"/>
    <property type="evidence" value="ECO:0007669"/>
    <property type="project" value="Ensembl"/>
</dbReference>
<feature type="domain" description="SH3" evidence="5">
    <location>
        <begin position="1541"/>
        <end position="1602"/>
    </location>
</feature>
<feature type="region of interest" description="Disordered" evidence="4">
    <location>
        <begin position="161"/>
        <end position="419"/>
    </location>
</feature>
<dbReference type="Bgee" id="ENSPANG00000016463">
    <property type="expression patterns" value="Expressed in cornea and 63 other cell types or tissues"/>
</dbReference>
<keyword evidence="1 3" id="KW-0728">SH3 domain</keyword>
<dbReference type="PROSITE" id="PS50002">
    <property type="entry name" value="SH3"/>
    <property type="match status" value="1"/>
</dbReference>
<feature type="region of interest" description="Disordered" evidence="4">
    <location>
        <begin position="434"/>
        <end position="1071"/>
    </location>
</feature>
<dbReference type="Ensembl" id="ENSPANT00000002577.4">
    <property type="protein sequence ID" value="ENSPANP00000004009.2"/>
    <property type="gene ID" value="ENSPANG00000016463.4"/>
</dbReference>
<dbReference type="InterPro" id="IPR047270">
    <property type="entry name" value="PH_ephexin"/>
</dbReference>
<dbReference type="InterPro" id="IPR036028">
    <property type="entry name" value="SH3-like_dom_sf"/>
</dbReference>
<feature type="region of interest" description="Disordered" evidence="4">
    <location>
        <begin position="1114"/>
        <end position="1133"/>
    </location>
</feature>
<keyword evidence="2" id="KW-0344">Guanine-nucleotide releasing factor</keyword>
<evidence type="ECO:0000259" key="6">
    <source>
        <dbReference type="PROSITE" id="PS50003"/>
    </source>
</evidence>
<dbReference type="PROSITE" id="PS00741">
    <property type="entry name" value="DH_1"/>
    <property type="match status" value="1"/>
</dbReference>
<reference evidence="8" key="3">
    <citation type="submission" date="2025-09" db="UniProtKB">
        <authorList>
            <consortium name="Ensembl"/>
        </authorList>
    </citation>
    <scope>IDENTIFICATION</scope>
</reference>
<dbReference type="GO" id="GO:0005886">
    <property type="term" value="C:plasma membrane"/>
    <property type="evidence" value="ECO:0007669"/>
    <property type="project" value="Ensembl"/>
</dbReference>
<protein>
    <submittedName>
        <fullName evidence="8">Rho guanine nucleotide exchange factor 5</fullName>
    </submittedName>
</protein>
<feature type="domain" description="PH" evidence="6">
    <location>
        <begin position="1421"/>
        <end position="1533"/>
    </location>
</feature>
<dbReference type="OMA" id="EKRHVHP"/>
<sequence length="1628" mass="179578">MEAEEAQHGASPPIPAIVELSIIPEASMRSSQVSALGLEAQEDEDPSYKWREEYRLSATQQRELRDVCDYAGEMMPSFPKEGSADVEPNQESLVAETCDTPEHWEAAPQSLAGRQARTVASPELWACPIQSDHLDMASFSSDLGSEEEEVEFWPGLTSLTLGSGQAEEEEETSSDTSGQTRFYSPCEEHPAETNQSEGSESETIRQGEELPSEELQESRGLLHPQEVQVLEEQGQQEAGFAGEGTLGEDVCADGLLGEEQMIQQVNREKGEQKQKQEQVQDDVMLGRQGERARLTGEPEGLNDGEWEQEDMERRAQGQGGPEQGEGRKRELQMPEENRVDSQDEKSQSFVGKSEEVTGKQEDQGLKEKGVPVSGQEEKEPGSWDGGRLGAVGGVRSREEENEHHGPSMPALVAPEDSPHCDVFPGASYLVTQIPRTQTESRAEELSPAALSPSLEPIRCSHQPISLLGSFSTEESPDKEIAQNSQQEGSRLRKGTASSQGTKAVFASASVTPPGTPDSAPPSPAEASPITPASVSARPPGAFPRREISCAAHASETASAPLSMDDPSPRGTSEMCPATLHGFPSAGASPPRPPANSTGTVQYLRSDSFPGSHRTEQTPDLVGMLLFHSHSELPQRPPKPAIYSSVTPRRDRNSGRNCSTVSESPTALSTPKQDSQGSISNLERPSSPPSSQSWGSPHNPAFAAESPAYGSSPSFVSMDVRIHEPLPPPPPERRDAHPSVVERDGHPRVVVPTLKQHSHPPPLALGSGPYTPHKGPLPQASDPAVARQHRPLPSTPDSFHHAQVTPRWRYNKPLPPTPDLPQPHLSSISAPGISRIYRPLPPLPIIDPPTEPPPLPPKSRGRSRSTRGGHMNSGGHAKTRPAGQDWTVPIPTSAGRTSWPPATGRSTESFTSSSRSKSEVSPGMAFSNMTNFLCPSSPTTPWTPELQGSTPKDEAGVSEHPEVPAREPLRRTTPQQGTSGPGRSSVSQARQPEKPSHLHLEKASSWPHRRDSGRPPGDSSGQAVAPSEGASKHKGWSRQGLRRPSILPEGSSDSRGPAMEKHLAPSDTVVFREKKPKEVMGGFSRRCSKLINSSQLLYQEYSDVVLNKEIQSQQRLESLPETPGPSSPRQPRKALVSSESYLKRLSVASSGSLWQEIPMVRNSTVLLSMTHEDQKLQERQGLSMSPSLVLNSRTQAMHRPQPPKVLGLQVKFELIVSEASYLRSLNIAVDHFQLSTSLRATLSNQEHQWLFSRLQDVRDVSATFLSDLEENFENNIFSFQVCDVVLNHAPDFRRVYLPYVTNQTYQERTFQSLMNSNSNFREVLEKLESDPVCQRLSLKSFLILPFQRITRLKLLLQNILKRTQPGSSEEAEATKAHHALEQLIRDCNNNVQSMRQTEELIYLSQKIEFECKIFPLISQSRWLVKSGELTALEFSVSPGLRRKLNTRPVHLHLFNDCLLLSRPREGSRFLVFDHAPFSSIRGEKCEMKLHGPHKNLFRLFLRQSTQGAQAEFLFSTETQSEKLRWISALAMPREELDLLECYDSPQVQCLRAYKPRENDELALEKADVVMVTQQSSDGWLEGVRLSDGERGWFPVQQVEFISNPEVRARNLKEAHRVKTAKLQLVEQQA</sequence>
<dbReference type="SUPFAM" id="SSF48065">
    <property type="entry name" value="DBL homology domain (DH-domain)"/>
    <property type="match status" value="1"/>
</dbReference>
<feature type="compositionally biased region" description="Low complexity" evidence="4">
    <location>
        <begin position="524"/>
        <end position="533"/>
    </location>
</feature>
<feature type="compositionally biased region" description="Basic and acidic residues" evidence="4">
    <location>
        <begin position="990"/>
        <end position="1012"/>
    </location>
</feature>
<dbReference type="FunFam" id="2.30.30.40:FF:000111">
    <property type="entry name" value="Rho guanine nucleotide exchange factor (GEF) 5"/>
    <property type="match status" value="1"/>
</dbReference>
<dbReference type="InterPro" id="IPR029212">
    <property type="entry name" value="ARHGEF5/35_N"/>
</dbReference>
<dbReference type="GO" id="GO:1904591">
    <property type="term" value="P:positive regulation of protein import"/>
    <property type="evidence" value="ECO:0007669"/>
    <property type="project" value="Ensembl"/>
</dbReference>
<dbReference type="GO" id="GO:0035556">
    <property type="term" value="P:intracellular signal transduction"/>
    <property type="evidence" value="ECO:0007669"/>
    <property type="project" value="InterPro"/>
</dbReference>
<feature type="compositionally biased region" description="Basic and acidic residues" evidence="4">
    <location>
        <begin position="950"/>
        <end position="969"/>
    </location>
</feature>
<feature type="compositionally biased region" description="Acidic residues" evidence="4">
    <location>
        <begin position="300"/>
        <end position="310"/>
    </location>
</feature>
<dbReference type="GO" id="GO:0002408">
    <property type="term" value="P:myeloid dendritic cell chemotaxis"/>
    <property type="evidence" value="ECO:0007669"/>
    <property type="project" value="Ensembl"/>
</dbReference>
<dbReference type="Gene3D" id="2.30.30.40">
    <property type="entry name" value="SH3 Domains"/>
    <property type="match status" value="1"/>
</dbReference>
<dbReference type="InterPro" id="IPR001452">
    <property type="entry name" value="SH3_domain"/>
</dbReference>
<evidence type="ECO:0000256" key="4">
    <source>
        <dbReference type="SAM" id="MobiDB-lite"/>
    </source>
</evidence>
<name>A0A096MVW8_PAPAN</name>